<evidence type="ECO:0000259" key="3">
    <source>
        <dbReference type="Pfam" id="PF24481"/>
    </source>
</evidence>
<dbReference type="InterPro" id="IPR003743">
    <property type="entry name" value="Zf-RING_7"/>
</dbReference>
<keyword evidence="1" id="KW-0175">Coiled coil</keyword>
<organism evidence="4 6">
    <name type="scientific">Janibacter indicus</name>
    <dbReference type="NCBI Taxonomy" id="857417"/>
    <lineage>
        <taxon>Bacteria</taxon>
        <taxon>Bacillati</taxon>
        <taxon>Actinomycetota</taxon>
        <taxon>Actinomycetes</taxon>
        <taxon>Micrococcales</taxon>
        <taxon>Intrasporangiaceae</taxon>
        <taxon>Janibacter</taxon>
    </lineage>
</organism>
<dbReference type="EMBL" id="CP013290">
    <property type="protein sequence ID" value="APH01691.1"/>
    <property type="molecule type" value="Genomic_DNA"/>
</dbReference>
<dbReference type="InterPro" id="IPR052376">
    <property type="entry name" value="Oxidative_Scav/Glycosyltrans"/>
</dbReference>
<dbReference type="RefSeq" id="WP_072624851.1">
    <property type="nucleotide sequence ID" value="NZ_CP013290.1"/>
</dbReference>
<reference evidence="4 6" key="1">
    <citation type="submission" date="2015-11" db="EMBL/GenBank/DDBJ databases">
        <authorList>
            <person name="Zhang Y."/>
            <person name="Guo Z."/>
        </authorList>
    </citation>
    <scope>NUCLEOTIDE SEQUENCE [LARGE SCALE GENOMIC DNA]</scope>
    <source>
        <strain evidence="4 6">YFY001</strain>
    </source>
</reference>
<feature type="coiled-coil region" evidence="1">
    <location>
        <begin position="58"/>
        <end position="152"/>
    </location>
</feature>
<dbReference type="PANTHER" id="PTHR39082:SF1">
    <property type="entry name" value="SCAVENGER RECEPTOR CLASS A MEMBER 3"/>
    <property type="match status" value="1"/>
</dbReference>
<proteinExistence type="predicted"/>
<reference evidence="5 7" key="2">
    <citation type="submission" date="2017-04" db="EMBL/GenBank/DDBJ databases">
        <authorList>
            <person name="Afonso C.L."/>
            <person name="Miller P.J."/>
            <person name="Scott M.A."/>
            <person name="Spackman E."/>
            <person name="Goraichik I."/>
            <person name="Dimitrov K.M."/>
            <person name="Suarez D.L."/>
            <person name="Swayne D.E."/>
        </authorList>
    </citation>
    <scope>NUCLEOTIDE SEQUENCE [LARGE SCALE GENOMIC DNA]</scope>
    <source>
        <strain evidence="5 7">CGMCC 1.12511</strain>
    </source>
</reference>
<dbReference type="PANTHER" id="PTHR39082">
    <property type="entry name" value="PHOSPHOLIPASE C-BETA-2-RELATED"/>
    <property type="match status" value="1"/>
</dbReference>
<evidence type="ECO:0000256" key="1">
    <source>
        <dbReference type="SAM" id="Coils"/>
    </source>
</evidence>
<protein>
    <submittedName>
        <fullName evidence="4">Uncharacterized protein</fullName>
    </submittedName>
</protein>
<dbReference type="AlphaFoldDB" id="A0A1L3MH82"/>
<feature type="domain" description="CT398-like coiled coil hairpin" evidence="3">
    <location>
        <begin position="14"/>
        <end position="194"/>
    </location>
</feature>
<dbReference type="Proteomes" id="UP000192634">
    <property type="component" value="Unassembled WGS sequence"/>
</dbReference>
<dbReference type="InterPro" id="IPR056003">
    <property type="entry name" value="CT398_CC_hairpin"/>
</dbReference>
<dbReference type="EMBL" id="FWXN01000007">
    <property type="protein sequence ID" value="SMC67298.1"/>
    <property type="molecule type" value="Genomic_DNA"/>
</dbReference>
<dbReference type="OrthoDB" id="9784388at2"/>
<accession>A0A1L3MH82</accession>
<gene>
    <name evidence="4" type="ORF">ASJ30_09245</name>
    <name evidence="5" type="ORF">SAMN06296429_10747</name>
</gene>
<evidence type="ECO:0000313" key="4">
    <source>
        <dbReference type="EMBL" id="APH01691.1"/>
    </source>
</evidence>
<evidence type="ECO:0000313" key="7">
    <source>
        <dbReference type="Proteomes" id="UP000192634"/>
    </source>
</evidence>
<dbReference type="KEGG" id="jte:ASJ30_09245"/>
<dbReference type="Pfam" id="PF02591">
    <property type="entry name" value="Zn_ribbon_9"/>
    <property type="match status" value="1"/>
</dbReference>
<accession>A0A1W2B4I1</accession>
<sequence>MKADPFVQARLLELQALDTRLQQIDHARTRVPQIAALAEARTRLQQVSDDVVRVETGLSDIRREVERAESDVQQVRDRAARDQARLEAGTGMTSRDLTSLQHELQTLARRQAELEDVEIEVMERQEGAEARLTELTTERDAAQAEVDRLTAERDTAVGDLDAERVEVERPRADLVGGIDDKLLALYDRIRDSSGGLGAAEFTHGRCGGCRLELNPVDVSAIERAASDEVVRCEECGRILVRTHTES</sequence>
<evidence type="ECO:0000313" key="5">
    <source>
        <dbReference type="EMBL" id="SMC67298.1"/>
    </source>
</evidence>
<feature type="domain" description="C4-type zinc ribbon" evidence="2">
    <location>
        <begin position="205"/>
        <end position="239"/>
    </location>
</feature>
<dbReference type="Gene3D" id="1.10.287.1490">
    <property type="match status" value="1"/>
</dbReference>
<evidence type="ECO:0000313" key="6">
    <source>
        <dbReference type="Proteomes" id="UP000182938"/>
    </source>
</evidence>
<keyword evidence="6" id="KW-1185">Reference proteome</keyword>
<name>A0A1L3MH82_9MICO</name>
<dbReference type="Pfam" id="PF24481">
    <property type="entry name" value="CT398_CC"/>
    <property type="match status" value="1"/>
</dbReference>
<evidence type="ECO:0000259" key="2">
    <source>
        <dbReference type="Pfam" id="PF02591"/>
    </source>
</evidence>
<dbReference type="Proteomes" id="UP000182938">
    <property type="component" value="Chromosome"/>
</dbReference>